<evidence type="ECO:0000313" key="1">
    <source>
        <dbReference type="EMBL" id="XDH86119.1"/>
    </source>
</evidence>
<organism evidence="1">
    <name type="scientific">Pseudoalteromonas sp. SD03</name>
    <dbReference type="NCBI Taxonomy" id="3231719"/>
    <lineage>
        <taxon>Bacteria</taxon>
        <taxon>Pseudomonadati</taxon>
        <taxon>Pseudomonadota</taxon>
        <taxon>Gammaproteobacteria</taxon>
        <taxon>Alteromonadales</taxon>
        <taxon>Pseudoalteromonadaceae</taxon>
        <taxon>Pseudoalteromonas</taxon>
    </lineage>
</organism>
<gene>
    <name evidence="1" type="ORF">ABZP26_08385</name>
</gene>
<dbReference type="AlphaFoldDB" id="A0AB39AKY2"/>
<evidence type="ECO:0008006" key="2">
    <source>
        <dbReference type="Google" id="ProtNLM"/>
    </source>
</evidence>
<reference evidence="1" key="1">
    <citation type="submission" date="2024-07" db="EMBL/GenBank/DDBJ databases">
        <authorList>
            <person name="Jiang Y."/>
            <person name="Qin Q."/>
        </authorList>
    </citation>
    <scope>NUCLEOTIDE SEQUENCE</scope>
    <source>
        <strain evidence="1">SD03</strain>
    </source>
</reference>
<dbReference type="EMBL" id="CP162514">
    <property type="protein sequence ID" value="XDH86119.1"/>
    <property type="molecule type" value="Genomic_DNA"/>
</dbReference>
<sequence>MAQPGFIRNFSAEDVIPANRLVVVSAAADFHVGLAVDASAMYAGVTEQGTDEHLRVDVVMTQSAPVEFGEALIAGTPIVADSEGKAVEFDPANFVGQTEVYVAGWVMEDGEAGVIGDVFLNPHVVATIPSA</sequence>
<name>A0AB39AKY2_9GAMM</name>
<dbReference type="RefSeq" id="WP_368484771.1">
    <property type="nucleotide sequence ID" value="NZ_CP162514.1"/>
</dbReference>
<proteinExistence type="predicted"/>
<protein>
    <recommendedName>
        <fullName evidence="2">DUF2190 domain-containing protein</fullName>
    </recommendedName>
</protein>
<accession>A0AB39AKY2</accession>